<evidence type="ECO:0000259" key="4">
    <source>
        <dbReference type="PROSITE" id="PS01124"/>
    </source>
</evidence>
<evidence type="ECO:0000256" key="2">
    <source>
        <dbReference type="ARBA" id="ARBA00023125"/>
    </source>
</evidence>
<dbReference type="PANTHER" id="PTHR47504:SF5">
    <property type="entry name" value="RIGHT ORIGIN-BINDING PROTEIN"/>
    <property type="match status" value="1"/>
</dbReference>
<dbReference type="InterPro" id="IPR009057">
    <property type="entry name" value="Homeodomain-like_sf"/>
</dbReference>
<dbReference type="PANTHER" id="PTHR47504">
    <property type="entry name" value="RIGHT ORIGIN-BINDING PROTEIN"/>
    <property type="match status" value="1"/>
</dbReference>
<keyword evidence="3" id="KW-0804">Transcription</keyword>
<dbReference type="GO" id="GO:0043565">
    <property type="term" value="F:sequence-specific DNA binding"/>
    <property type="evidence" value="ECO:0007669"/>
    <property type="project" value="InterPro"/>
</dbReference>
<evidence type="ECO:0000313" key="5">
    <source>
        <dbReference type="EMBL" id="MRL38331.1"/>
    </source>
</evidence>
<feature type="domain" description="HTH araC/xylS-type" evidence="4">
    <location>
        <begin position="13"/>
        <end position="111"/>
    </location>
</feature>
<accession>A0A9J6S623</accession>
<proteinExistence type="predicted"/>
<keyword evidence="1" id="KW-0805">Transcription regulation</keyword>
<evidence type="ECO:0000256" key="1">
    <source>
        <dbReference type="ARBA" id="ARBA00023015"/>
    </source>
</evidence>
<keyword evidence="2" id="KW-0238">DNA-binding</keyword>
<reference evidence="5" key="1">
    <citation type="submission" date="2019-10" db="EMBL/GenBank/DDBJ databases">
        <title>Molecular typing, antibiotic resistance determination and virulence profiling for 36 multidrug-resistant clinical Klebsiella pneumoniae isolates using second- and third-generation sequencing.</title>
        <authorList>
            <person name="Shelenkov A."/>
            <person name="Mikhaylova Y."/>
            <person name="Yanushevich Y."/>
            <person name="Samoilov A."/>
            <person name="Petrova L."/>
            <person name="Fomina V."/>
            <person name="Gusarov V."/>
            <person name="Zamyatin M."/>
            <person name="Shagin D."/>
        </authorList>
    </citation>
    <scope>NUCLEOTIDE SEQUENCE [LARGE SCALE GENOMIC DNA]</scope>
    <source>
        <strain evidence="5">CriePir115</strain>
    </source>
</reference>
<dbReference type="SMART" id="SM00342">
    <property type="entry name" value="HTH_ARAC"/>
    <property type="match status" value="1"/>
</dbReference>
<dbReference type="GO" id="GO:0003700">
    <property type="term" value="F:DNA-binding transcription factor activity"/>
    <property type="evidence" value="ECO:0007669"/>
    <property type="project" value="InterPro"/>
</dbReference>
<evidence type="ECO:0000256" key="3">
    <source>
        <dbReference type="ARBA" id="ARBA00023163"/>
    </source>
</evidence>
<dbReference type="InterPro" id="IPR050959">
    <property type="entry name" value="MarA-like"/>
</dbReference>
<dbReference type="EMBL" id="WJWF01000030">
    <property type="protein sequence ID" value="MRL38331.1"/>
    <property type="molecule type" value="Genomic_DNA"/>
</dbReference>
<organism evidence="5">
    <name type="scientific">Klebsiella pneumoniae</name>
    <dbReference type="NCBI Taxonomy" id="573"/>
    <lineage>
        <taxon>Bacteria</taxon>
        <taxon>Pseudomonadati</taxon>
        <taxon>Pseudomonadota</taxon>
        <taxon>Gammaproteobacteria</taxon>
        <taxon>Enterobacterales</taxon>
        <taxon>Enterobacteriaceae</taxon>
        <taxon>Klebsiella/Raoultella group</taxon>
        <taxon>Klebsiella</taxon>
        <taxon>Klebsiella pneumoniae complex</taxon>
    </lineage>
</organism>
<gene>
    <name evidence="5" type="ORF">GJJ18_23180</name>
</gene>
<sequence>MIYLITLKNLNITQVKQYIYLNIKENISVTDIAFVFGVTRQYLHRKFKKETGQSIMGYIISIKLDMAAVDILSGEEDLFNISEKYCFKTYDIFLKELKKRFEERPEIYDVIETHAYCRASL</sequence>
<dbReference type="PROSITE" id="PS01124">
    <property type="entry name" value="HTH_ARAC_FAMILY_2"/>
    <property type="match status" value="1"/>
</dbReference>
<dbReference type="AlphaFoldDB" id="A0A9J6S623"/>
<protein>
    <submittedName>
        <fullName evidence="5">AraC family transcriptional regulator</fullName>
    </submittedName>
</protein>
<dbReference type="Gene3D" id="1.10.10.60">
    <property type="entry name" value="Homeodomain-like"/>
    <property type="match status" value="1"/>
</dbReference>
<dbReference type="Pfam" id="PF00165">
    <property type="entry name" value="HTH_AraC"/>
    <property type="match status" value="1"/>
</dbReference>
<dbReference type="InterPro" id="IPR018060">
    <property type="entry name" value="HTH_AraC"/>
</dbReference>
<name>A0A9J6S623_KLEPN</name>
<comment type="caution">
    <text evidence="5">The sequence shown here is derived from an EMBL/GenBank/DDBJ whole genome shotgun (WGS) entry which is preliminary data.</text>
</comment>
<dbReference type="SUPFAM" id="SSF46689">
    <property type="entry name" value="Homeodomain-like"/>
    <property type="match status" value="1"/>
</dbReference>